<keyword evidence="2" id="KW-0808">Transferase</keyword>
<dbReference type="PANTHER" id="PTHR43031:SF17">
    <property type="entry name" value="SULFURTRANSFERASE YTWF-RELATED"/>
    <property type="match status" value="1"/>
</dbReference>
<evidence type="ECO:0000313" key="2">
    <source>
        <dbReference type="EMBL" id="SMH30326.1"/>
    </source>
</evidence>
<evidence type="ECO:0000313" key="3">
    <source>
        <dbReference type="Proteomes" id="UP000193435"/>
    </source>
</evidence>
<name>A0A1X7N1S5_9LACT</name>
<dbReference type="STRING" id="1073423.SAMN04488700_1162"/>
<evidence type="ECO:0000259" key="1">
    <source>
        <dbReference type="PROSITE" id="PS50206"/>
    </source>
</evidence>
<dbReference type="AlphaFoldDB" id="A0A1X7N1S5"/>
<proteinExistence type="predicted"/>
<feature type="domain" description="Rhodanese" evidence="1">
    <location>
        <begin position="21"/>
        <end position="98"/>
    </location>
</feature>
<reference evidence="2 3" key="1">
    <citation type="submission" date="2017-04" db="EMBL/GenBank/DDBJ databases">
        <authorList>
            <person name="Afonso C.L."/>
            <person name="Miller P.J."/>
            <person name="Scott M.A."/>
            <person name="Spackman E."/>
            <person name="Goraichik I."/>
            <person name="Dimitrov K.M."/>
            <person name="Suarez D.L."/>
            <person name="Swayne D.E."/>
        </authorList>
    </citation>
    <scope>NUCLEOTIDE SEQUENCE [LARGE SCALE GENOMIC DNA]</scope>
    <source>
        <strain evidence="2 3">LMG26642</strain>
    </source>
</reference>
<dbReference type="PROSITE" id="PS50206">
    <property type="entry name" value="RHODANESE_3"/>
    <property type="match status" value="1"/>
</dbReference>
<dbReference type="SUPFAM" id="SSF52821">
    <property type="entry name" value="Rhodanese/Cell cycle control phosphatase"/>
    <property type="match status" value="1"/>
</dbReference>
<keyword evidence="3" id="KW-1185">Reference proteome</keyword>
<dbReference type="EMBL" id="FXBJ01000002">
    <property type="protein sequence ID" value="SMH30326.1"/>
    <property type="molecule type" value="Genomic_DNA"/>
</dbReference>
<dbReference type="Proteomes" id="UP000193435">
    <property type="component" value="Unassembled WGS sequence"/>
</dbReference>
<dbReference type="PANTHER" id="PTHR43031">
    <property type="entry name" value="FAD-DEPENDENT OXIDOREDUCTASE"/>
    <property type="match status" value="1"/>
</dbReference>
<sequence>MYQSISMPEFAQEWKKTTRPLVDVRELDEWENGHIEWAIHLPLSDFPNLNDRLEKGKEYFVMCHSGGRSAMACQYLAKDGFTVTNIMGGMSAWRGDVV</sequence>
<dbReference type="GO" id="GO:0016740">
    <property type="term" value="F:transferase activity"/>
    <property type="evidence" value="ECO:0007669"/>
    <property type="project" value="UniProtKB-KW"/>
</dbReference>
<dbReference type="OrthoDB" id="9800872at2"/>
<accession>A0A1X7N1S5</accession>
<dbReference type="Pfam" id="PF00581">
    <property type="entry name" value="Rhodanese"/>
    <property type="match status" value="1"/>
</dbReference>
<organism evidence="2 3">
    <name type="scientific">Carnobacterium iners</name>
    <dbReference type="NCBI Taxonomy" id="1073423"/>
    <lineage>
        <taxon>Bacteria</taxon>
        <taxon>Bacillati</taxon>
        <taxon>Bacillota</taxon>
        <taxon>Bacilli</taxon>
        <taxon>Lactobacillales</taxon>
        <taxon>Carnobacteriaceae</taxon>
        <taxon>Carnobacterium</taxon>
    </lineage>
</organism>
<dbReference type="Gene3D" id="3.40.250.10">
    <property type="entry name" value="Rhodanese-like domain"/>
    <property type="match status" value="1"/>
</dbReference>
<dbReference type="InterPro" id="IPR036873">
    <property type="entry name" value="Rhodanese-like_dom_sf"/>
</dbReference>
<dbReference type="InterPro" id="IPR001763">
    <property type="entry name" value="Rhodanese-like_dom"/>
</dbReference>
<dbReference type="CDD" id="cd00158">
    <property type="entry name" value="RHOD"/>
    <property type="match status" value="1"/>
</dbReference>
<protein>
    <submittedName>
        <fullName evidence="2">Rhodanese-related sulfurtransferase</fullName>
    </submittedName>
</protein>
<dbReference type="SMART" id="SM00450">
    <property type="entry name" value="RHOD"/>
    <property type="match status" value="1"/>
</dbReference>
<dbReference type="InterPro" id="IPR050229">
    <property type="entry name" value="GlpE_sulfurtransferase"/>
</dbReference>
<dbReference type="RefSeq" id="WP_085559348.1">
    <property type="nucleotide sequence ID" value="NZ_FOAH01000001.1"/>
</dbReference>
<gene>
    <name evidence="2" type="ORF">SAMN04488700_1162</name>
</gene>